<dbReference type="PANTHER" id="PTHR23155:SF1185">
    <property type="entry name" value="DISEASE RESISTANCE RPP8-LIKE PROTEIN 3-RELATED"/>
    <property type="match status" value="1"/>
</dbReference>
<evidence type="ECO:0000256" key="3">
    <source>
        <dbReference type="ARBA" id="ARBA00022737"/>
    </source>
</evidence>
<evidence type="ECO:0000256" key="6">
    <source>
        <dbReference type="SAM" id="SignalP"/>
    </source>
</evidence>
<evidence type="ECO:0000259" key="7">
    <source>
        <dbReference type="Pfam" id="PF00931"/>
    </source>
</evidence>
<dbReference type="InterPro" id="IPR002182">
    <property type="entry name" value="NB-ARC"/>
</dbReference>
<gene>
    <name evidence="12" type="primary">LOC120266649</name>
</gene>
<dbReference type="PRINTS" id="PR00364">
    <property type="entry name" value="DISEASERSIST"/>
</dbReference>
<dbReference type="InterPro" id="IPR058922">
    <property type="entry name" value="WHD_DRP"/>
</dbReference>
<dbReference type="AlphaFoldDB" id="A0AB40BRZ3"/>
<dbReference type="GO" id="GO:0042742">
    <property type="term" value="P:defense response to bacterium"/>
    <property type="evidence" value="ECO:0007669"/>
    <property type="project" value="UniProtKB-ARBA"/>
</dbReference>
<dbReference type="Pfam" id="PF18052">
    <property type="entry name" value="Rx_N"/>
    <property type="match status" value="1"/>
</dbReference>
<dbReference type="CDD" id="cd14798">
    <property type="entry name" value="RX-CC_like"/>
    <property type="match status" value="1"/>
</dbReference>
<proteinExistence type="inferred from homology"/>
<dbReference type="GO" id="GO:0002758">
    <property type="term" value="P:innate immune response-activating signaling pathway"/>
    <property type="evidence" value="ECO:0007669"/>
    <property type="project" value="UniProtKB-ARBA"/>
</dbReference>
<feature type="domain" description="Disease resistance N-terminal" evidence="8">
    <location>
        <begin position="8"/>
        <end position="94"/>
    </location>
</feature>
<dbReference type="FunFam" id="1.10.10.10:FF:000322">
    <property type="entry name" value="Probable disease resistance protein At1g63360"/>
    <property type="match status" value="1"/>
</dbReference>
<feature type="domain" description="NB-ARC" evidence="7">
    <location>
        <begin position="176"/>
        <end position="346"/>
    </location>
</feature>
<dbReference type="SUPFAM" id="SSF52540">
    <property type="entry name" value="P-loop containing nucleoside triphosphate hydrolases"/>
    <property type="match status" value="1"/>
</dbReference>
<sequence length="904" mass="104360">MIEHTIALVLLKLADLLAEEAMFLYGVRDQFEWIERELRRMKCFIKDADDKRRKGDERVKNWVRDVRDLAFEAEDIIDIHMIKIERRRRRKGFMGKFIRYTHILSELVACHMISLDINRMKIKVQEILDSRTTYGIANIDENDGEVISSMDDLQARRRLSPNLDDDSIVVGFELDKKVIMEHLLNSKIKRRCVISIVGMGGLGKTTLAKKIYNSINIKRQFEVCCWVSVSQDYKVKELLKTIMKKVMGIARDEMERIEDDDLKEKLYKFLKERRYFIVMDDIWRTEMWVQIKAAFPDVMNGSRVLFTTRILEVARSADPSIPPYELPFLSNAESWELFLKKIFPTTEDAELTCPKELEALSWNLAIRCRGVPLALVVLGGLLSKKEKTFAVWMEVAKSMDWESNEDGKQFLQILALSYNDLPHHFLKSCFLYIGSFPEDSEIQASKLIRLWIAEGFIPQREKQSMEDTAKDYLDELVQRCMIQVACRRSDGSIKKLRIHDLLRDMCISEAKEDCFLGIQSSSHNANLSTSRRLALHNISVDLQHLKRTSPNLRTLVGFNLRSSHEINKSIHRIKLLRVLDLEGARNLERLPKEITSMIHLKYLGLRRTKLKELPSTIGDLSNLQTLDTSHTQPIPVPDAFWKIQTLRHVFVVGGCPHTIGNLKNLQTLKVLGSGQWIEKDLEELTNLRHLHISNLLDSHGKPLCDSLDKLEHLVSLKVTTSSQSIPGNIITALSNHYQLHKLGLNGRLSDEQHFHSIQEFPTKLTKITLRSSQLRQDPMKVLETLPNLQILKLESGAYMGEVMISSMDGFVQLQHLILSGLKNLANWIIQSGAMPGLTRLHIADCEKLEMIPEGLQQLTKLKELELWDMPRKFRDRVQEDDGDDWCKIQHVPSITFYPKVVLMN</sequence>
<organism evidence="11 12">
    <name type="scientific">Dioscorea cayennensis subsp. rotundata</name>
    <name type="common">White Guinea yam</name>
    <name type="synonym">Dioscorea rotundata</name>
    <dbReference type="NCBI Taxonomy" id="55577"/>
    <lineage>
        <taxon>Eukaryota</taxon>
        <taxon>Viridiplantae</taxon>
        <taxon>Streptophyta</taxon>
        <taxon>Embryophyta</taxon>
        <taxon>Tracheophyta</taxon>
        <taxon>Spermatophyta</taxon>
        <taxon>Magnoliopsida</taxon>
        <taxon>Liliopsida</taxon>
        <taxon>Dioscoreales</taxon>
        <taxon>Dioscoreaceae</taxon>
        <taxon>Dioscorea</taxon>
    </lineage>
</organism>
<keyword evidence="11" id="KW-1185">Reference proteome</keyword>
<dbReference type="FunFam" id="3.40.50.300:FF:001091">
    <property type="entry name" value="Probable disease resistance protein At1g61300"/>
    <property type="match status" value="1"/>
</dbReference>
<dbReference type="Gene3D" id="1.10.8.430">
    <property type="entry name" value="Helical domain of apoptotic protease-activating factors"/>
    <property type="match status" value="1"/>
</dbReference>
<dbReference type="InterPro" id="IPR044974">
    <property type="entry name" value="Disease_R_plants"/>
</dbReference>
<evidence type="ECO:0000256" key="4">
    <source>
        <dbReference type="ARBA" id="ARBA00022741"/>
    </source>
</evidence>
<evidence type="ECO:0000256" key="5">
    <source>
        <dbReference type="ARBA" id="ARBA00022821"/>
    </source>
</evidence>
<dbReference type="InterPro" id="IPR032675">
    <property type="entry name" value="LRR_dom_sf"/>
</dbReference>
<keyword evidence="4" id="KW-0547">Nucleotide-binding</keyword>
<evidence type="ECO:0000256" key="2">
    <source>
        <dbReference type="ARBA" id="ARBA00022614"/>
    </source>
</evidence>
<dbReference type="InterPro" id="IPR042197">
    <property type="entry name" value="Apaf_helical"/>
</dbReference>
<dbReference type="InterPro" id="IPR036388">
    <property type="entry name" value="WH-like_DNA-bd_sf"/>
</dbReference>
<name>A0AB40BRZ3_DIOCR</name>
<dbReference type="Gene3D" id="1.20.5.4130">
    <property type="match status" value="1"/>
</dbReference>
<evidence type="ECO:0000259" key="9">
    <source>
        <dbReference type="Pfam" id="PF23559"/>
    </source>
</evidence>
<feature type="domain" description="Disease resistance protein winged helix" evidence="9">
    <location>
        <begin position="436"/>
        <end position="505"/>
    </location>
</feature>
<feature type="domain" description="Disease resistance R13L4/SHOC-2-like LRR" evidence="10">
    <location>
        <begin position="562"/>
        <end position="867"/>
    </location>
</feature>
<dbReference type="Pfam" id="PF23559">
    <property type="entry name" value="WHD_DRP"/>
    <property type="match status" value="1"/>
</dbReference>
<dbReference type="Pfam" id="PF23598">
    <property type="entry name" value="LRR_14"/>
    <property type="match status" value="1"/>
</dbReference>
<dbReference type="Gene3D" id="3.40.50.300">
    <property type="entry name" value="P-loop containing nucleotide triphosphate hydrolases"/>
    <property type="match status" value="1"/>
</dbReference>
<keyword evidence="3" id="KW-0677">Repeat</keyword>
<keyword evidence="2" id="KW-0433">Leucine-rich repeat</keyword>
<comment type="similarity">
    <text evidence="1">Belongs to the disease resistance NB-LRR family.</text>
</comment>
<dbReference type="Gene3D" id="1.10.10.10">
    <property type="entry name" value="Winged helix-like DNA-binding domain superfamily/Winged helix DNA-binding domain"/>
    <property type="match status" value="1"/>
</dbReference>
<reference evidence="12" key="1">
    <citation type="submission" date="2025-08" db="UniProtKB">
        <authorList>
            <consortium name="RefSeq"/>
        </authorList>
    </citation>
    <scope>IDENTIFICATION</scope>
</reference>
<evidence type="ECO:0000259" key="8">
    <source>
        <dbReference type="Pfam" id="PF18052"/>
    </source>
</evidence>
<dbReference type="Pfam" id="PF00931">
    <property type="entry name" value="NB-ARC"/>
    <property type="match status" value="1"/>
</dbReference>
<evidence type="ECO:0000313" key="11">
    <source>
        <dbReference type="Proteomes" id="UP001515500"/>
    </source>
</evidence>
<dbReference type="RefSeq" id="XP_039130225.1">
    <property type="nucleotide sequence ID" value="XM_039274291.1"/>
</dbReference>
<dbReference type="PANTHER" id="PTHR23155">
    <property type="entry name" value="DISEASE RESISTANCE PROTEIN RP"/>
    <property type="match status" value="1"/>
</dbReference>
<dbReference type="SUPFAM" id="SSF52058">
    <property type="entry name" value="L domain-like"/>
    <property type="match status" value="1"/>
</dbReference>
<dbReference type="GO" id="GO:0009626">
    <property type="term" value="P:plant-type hypersensitive response"/>
    <property type="evidence" value="ECO:0007669"/>
    <property type="project" value="UniProtKB-ARBA"/>
</dbReference>
<dbReference type="InterPro" id="IPR055414">
    <property type="entry name" value="LRR_R13L4/SHOC2-like"/>
</dbReference>
<dbReference type="GeneID" id="120266649"/>
<feature type="chain" id="PRO_5044342903" evidence="6">
    <location>
        <begin position="19"/>
        <end position="904"/>
    </location>
</feature>
<feature type="signal peptide" evidence="6">
    <location>
        <begin position="1"/>
        <end position="18"/>
    </location>
</feature>
<accession>A0AB40BRZ3</accession>
<keyword evidence="5" id="KW-0611">Plant defense</keyword>
<dbReference type="InterPro" id="IPR038005">
    <property type="entry name" value="RX-like_CC"/>
</dbReference>
<dbReference type="InterPro" id="IPR027417">
    <property type="entry name" value="P-loop_NTPase"/>
</dbReference>
<protein>
    <submittedName>
        <fullName evidence="12">Disease resistance RPP13-like protein 3</fullName>
    </submittedName>
</protein>
<evidence type="ECO:0000313" key="12">
    <source>
        <dbReference type="RefSeq" id="XP_039130225.1"/>
    </source>
</evidence>
<evidence type="ECO:0000256" key="1">
    <source>
        <dbReference type="ARBA" id="ARBA00008894"/>
    </source>
</evidence>
<dbReference type="Proteomes" id="UP001515500">
    <property type="component" value="Chromosome 8"/>
</dbReference>
<keyword evidence="6" id="KW-0732">Signal</keyword>
<evidence type="ECO:0000259" key="10">
    <source>
        <dbReference type="Pfam" id="PF23598"/>
    </source>
</evidence>
<dbReference type="Gene3D" id="3.80.10.10">
    <property type="entry name" value="Ribonuclease Inhibitor"/>
    <property type="match status" value="1"/>
</dbReference>
<dbReference type="GO" id="GO:0043531">
    <property type="term" value="F:ADP binding"/>
    <property type="evidence" value="ECO:0007669"/>
    <property type="project" value="InterPro"/>
</dbReference>
<dbReference type="InterPro" id="IPR041118">
    <property type="entry name" value="Rx_N"/>
</dbReference>